<keyword evidence="1" id="KW-0732">Signal</keyword>
<dbReference type="Pfam" id="PF07587">
    <property type="entry name" value="PSD1"/>
    <property type="match status" value="1"/>
</dbReference>
<evidence type="ECO:0000259" key="2">
    <source>
        <dbReference type="Pfam" id="PF07583"/>
    </source>
</evidence>
<name>A0A5C5VXP7_9BACT</name>
<dbReference type="InterPro" id="IPR011444">
    <property type="entry name" value="DUF1549"/>
</dbReference>
<comment type="caution">
    <text evidence="4">The sequence shown here is derived from an EMBL/GenBank/DDBJ whole genome shotgun (WGS) entry which is preliminary data.</text>
</comment>
<dbReference type="Proteomes" id="UP000318995">
    <property type="component" value="Unassembled WGS sequence"/>
</dbReference>
<reference evidence="4 5" key="1">
    <citation type="submission" date="2019-02" db="EMBL/GenBank/DDBJ databases">
        <title>Deep-cultivation of Planctomycetes and their phenomic and genomic characterization uncovers novel biology.</title>
        <authorList>
            <person name="Wiegand S."/>
            <person name="Jogler M."/>
            <person name="Boedeker C."/>
            <person name="Pinto D."/>
            <person name="Vollmers J."/>
            <person name="Rivas-Marin E."/>
            <person name="Kohn T."/>
            <person name="Peeters S.H."/>
            <person name="Heuer A."/>
            <person name="Rast P."/>
            <person name="Oberbeckmann S."/>
            <person name="Bunk B."/>
            <person name="Jeske O."/>
            <person name="Meyerdierks A."/>
            <person name="Storesund J.E."/>
            <person name="Kallscheuer N."/>
            <person name="Luecker S."/>
            <person name="Lage O.M."/>
            <person name="Pohl T."/>
            <person name="Merkel B.J."/>
            <person name="Hornburger P."/>
            <person name="Mueller R.-W."/>
            <person name="Bruemmer F."/>
            <person name="Labrenz M."/>
            <person name="Spormann A.M."/>
            <person name="Op Den Camp H."/>
            <person name="Overmann J."/>
            <person name="Amann R."/>
            <person name="Jetten M.S.M."/>
            <person name="Mascher T."/>
            <person name="Medema M.H."/>
            <person name="Devos D.P."/>
            <person name="Kaster A.-K."/>
            <person name="Ovreas L."/>
            <person name="Rohde M."/>
            <person name="Galperin M.Y."/>
            <person name="Jogler C."/>
        </authorList>
    </citation>
    <scope>NUCLEOTIDE SEQUENCE [LARGE SCALE GENOMIC DNA]</scope>
    <source>
        <strain evidence="4 5">Pla111</strain>
    </source>
</reference>
<evidence type="ECO:0008006" key="6">
    <source>
        <dbReference type="Google" id="ProtNLM"/>
    </source>
</evidence>
<dbReference type="EMBL" id="SJPH01000006">
    <property type="protein sequence ID" value="TWT42775.1"/>
    <property type="molecule type" value="Genomic_DNA"/>
</dbReference>
<dbReference type="RefSeq" id="WP_231931032.1">
    <property type="nucleotide sequence ID" value="NZ_SJPH01000006.1"/>
</dbReference>
<gene>
    <name evidence="4" type="ORF">Pla111_27490</name>
</gene>
<sequence precursor="true">MTNSPQSARLRVVAIAFGSLTLLLASATSATEGVDSSALSVARQVDQVLQQLPENRAAQFAPLVNEAAFLRRASLDVVGVAPPTADAQQACAAGDAAVTPQRRRAIATQLLEDPRFGDNMARYWRDAILARRLEERARVVAEPLVKDLAKWINQNDGWDEIARRFITAEGSTDEDGATAIIMAQDGRSEEIAAEVSRVFLGIQIQCAQCHDHPWDEWKREEFHELAAFFPRIGLRQRRDTRPPVFDVVVNDRADRPRFRKADNANRRGRPEHYMADLEHPEEPGKRMTPRFFLTGLEVSVGTEDAERRAALATAVIENPWFTQAIVNRVWSELIGYGFYPTVDDLGAEREVVAKPALDALVAGFEANGSRLKWLYETILLTDAYARQSRPRDEATAGVMTATVAQPLRSDVLFDTLVQVVGVAREEDRRAKRARAQQGPRERLAEVFGFDPSDPREDVVGTIPQSLLLMNSPAVHRLAKARPGTPLAELIAQHCPPDGEANHQAAIQELYFTVLTRKPTAEESQRLVAYLESSARWQPAYEDILWALLNTAEFSHRR</sequence>
<evidence type="ECO:0000313" key="5">
    <source>
        <dbReference type="Proteomes" id="UP000318995"/>
    </source>
</evidence>
<evidence type="ECO:0000256" key="1">
    <source>
        <dbReference type="SAM" id="SignalP"/>
    </source>
</evidence>
<protein>
    <recommendedName>
        <fullName evidence="6">DUF1549 domain-containing protein</fullName>
    </recommendedName>
</protein>
<keyword evidence="5" id="KW-1185">Reference proteome</keyword>
<accession>A0A5C5VXP7</accession>
<dbReference type="Pfam" id="PF07583">
    <property type="entry name" value="PSCyt2"/>
    <property type="match status" value="1"/>
</dbReference>
<dbReference type="AlphaFoldDB" id="A0A5C5VXP7"/>
<organism evidence="4 5">
    <name type="scientific">Botrimarina hoheduenensis</name>
    <dbReference type="NCBI Taxonomy" id="2528000"/>
    <lineage>
        <taxon>Bacteria</taxon>
        <taxon>Pseudomonadati</taxon>
        <taxon>Planctomycetota</taxon>
        <taxon>Planctomycetia</taxon>
        <taxon>Pirellulales</taxon>
        <taxon>Lacipirellulaceae</taxon>
        <taxon>Botrimarina</taxon>
    </lineage>
</organism>
<feature type="chain" id="PRO_5022959496" description="DUF1549 domain-containing protein" evidence="1">
    <location>
        <begin position="31"/>
        <end position="557"/>
    </location>
</feature>
<evidence type="ECO:0000259" key="3">
    <source>
        <dbReference type="Pfam" id="PF07587"/>
    </source>
</evidence>
<feature type="domain" description="DUF1549" evidence="2">
    <location>
        <begin position="45"/>
        <end position="231"/>
    </location>
</feature>
<dbReference type="PANTHER" id="PTHR35889">
    <property type="entry name" value="CYCLOINULO-OLIGOSACCHARIDE FRUCTANOTRANSFERASE-RELATED"/>
    <property type="match status" value="1"/>
</dbReference>
<evidence type="ECO:0000313" key="4">
    <source>
        <dbReference type="EMBL" id="TWT42775.1"/>
    </source>
</evidence>
<dbReference type="InterPro" id="IPR022655">
    <property type="entry name" value="DUF1553"/>
</dbReference>
<feature type="domain" description="DUF1553" evidence="3">
    <location>
        <begin position="308"/>
        <end position="530"/>
    </location>
</feature>
<dbReference type="PANTHER" id="PTHR35889:SF3">
    <property type="entry name" value="F-BOX DOMAIN-CONTAINING PROTEIN"/>
    <property type="match status" value="1"/>
</dbReference>
<feature type="signal peptide" evidence="1">
    <location>
        <begin position="1"/>
        <end position="30"/>
    </location>
</feature>
<proteinExistence type="predicted"/>